<dbReference type="EMBL" id="JBHRSS010000009">
    <property type="protein sequence ID" value="MFC3105863.1"/>
    <property type="molecule type" value="Genomic_DNA"/>
</dbReference>
<dbReference type="InterPro" id="IPR006016">
    <property type="entry name" value="UspA"/>
</dbReference>
<dbReference type="SUPFAM" id="SSF52402">
    <property type="entry name" value="Adenine nucleotide alpha hydrolases-like"/>
    <property type="match status" value="1"/>
</dbReference>
<dbReference type="InterPro" id="IPR006015">
    <property type="entry name" value="Universal_stress_UspA"/>
</dbReference>
<dbReference type="CDD" id="cd00293">
    <property type="entry name" value="USP-like"/>
    <property type="match status" value="1"/>
</dbReference>
<keyword evidence="4" id="KW-1185">Reference proteome</keyword>
<sequence length="133" mass="14425">MYRVLFAVHPGRQGLDHQIRTIRALPHAAEEVSVSLLHVFSDNPRGLSVAQVDGVREAQREFKQAGIHVDLEESSGSPVAEILNKADALDVDLICIGGRKRSPVGKALFGSVAQQVILSSERPVLICNSDEGY</sequence>
<gene>
    <name evidence="3" type="ORF">ACFOSU_18495</name>
</gene>
<comment type="caution">
    <text evidence="3">The sequence shown here is derived from an EMBL/GenBank/DDBJ whole genome shotgun (WGS) entry which is preliminary data.</text>
</comment>
<evidence type="ECO:0000313" key="3">
    <source>
        <dbReference type="EMBL" id="MFC3105863.1"/>
    </source>
</evidence>
<dbReference type="InterPro" id="IPR014729">
    <property type="entry name" value="Rossmann-like_a/b/a_fold"/>
</dbReference>
<reference evidence="4" key="1">
    <citation type="journal article" date="2019" name="Int. J. Syst. Evol. Microbiol.">
        <title>The Global Catalogue of Microorganisms (GCM) 10K type strain sequencing project: providing services to taxonomists for standard genome sequencing and annotation.</title>
        <authorList>
            <consortium name="The Broad Institute Genomics Platform"/>
            <consortium name="The Broad Institute Genome Sequencing Center for Infectious Disease"/>
            <person name="Wu L."/>
            <person name="Ma J."/>
        </authorList>
    </citation>
    <scope>NUCLEOTIDE SEQUENCE [LARGE SCALE GENOMIC DNA]</scope>
    <source>
        <strain evidence="4">KCTC 52640</strain>
    </source>
</reference>
<dbReference type="Proteomes" id="UP001595462">
    <property type="component" value="Unassembled WGS sequence"/>
</dbReference>
<evidence type="ECO:0000313" key="4">
    <source>
        <dbReference type="Proteomes" id="UP001595462"/>
    </source>
</evidence>
<dbReference type="RefSeq" id="WP_380691421.1">
    <property type="nucleotide sequence ID" value="NZ_JBHRSS010000009.1"/>
</dbReference>
<evidence type="ECO:0000256" key="1">
    <source>
        <dbReference type="ARBA" id="ARBA00008791"/>
    </source>
</evidence>
<dbReference type="PANTHER" id="PTHR46268">
    <property type="entry name" value="STRESS RESPONSE PROTEIN NHAX"/>
    <property type="match status" value="1"/>
</dbReference>
<dbReference type="Pfam" id="PF00582">
    <property type="entry name" value="Usp"/>
    <property type="match status" value="1"/>
</dbReference>
<organism evidence="3 4">
    <name type="scientific">Salinisphaera aquimarina</name>
    <dbReference type="NCBI Taxonomy" id="2094031"/>
    <lineage>
        <taxon>Bacteria</taxon>
        <taxon>Pseudomonadati</taxon>
        <taxon>Pseudomonadota</taxon>
        <taxon>Gammaproteobacteria</taxon>
        <taxon>Salinisphaerales</taxon>
        <taxon>Salinisphaeraceae</taxon>
        <taxon>Salinisphaera</taxon>
    </lineage>
</organism>
<dbReference type="Gene3D" id="3.40.50.620">
    <property type="entry name" value="HUPs"/>
    <property type="match status" value="1"/>
</dbReference>
<protein>
    <submittedName>
        <fullName evidence="3">Universal stress protein</fullName>
    </submittedName>
</protein>
<feature type="domain" description="UspA" evidence="2">
    <location>
        <begin position="30"/>
        <end position="127"/>
    </location>
</feature>
<dbReference type="PRINTS" id="PR01438">
    <property type="entry name" value="UNVRSLSTRESS"/>
</dbReference>
<dbReference type="PANTHER" id="PTHR46268:SF6">
    <property type="entry name" value="UNIVERSAL STRESS PROTEIN UP12"/>
    <property type="match status" value="1"/>
</dbReference>
<evidence type="ECO:0000259" key="2">
    <source>
        <dbReference type="Pfam" id="PF00582"/>
    </source>
</evidence>
<comment type="similarity">
    <text evidence="1">Belongs to the universal stress protein A family.</text>
</comment>
<accession>A0ABV7ESV3</accession>
<proteinExistence type="inferred from homology"/>
<name>A0ABV7ESV3_9GAMM</name>